<proteinExistence type="inferred from homology"/>
<dbReference type="Pfam" id="PF00076">
    <property type="entry name" value="RRM_1"/>
    <property type="match status" value="2"/>
</dbReference>
<evidence type="ECO:0000313" key="22">
    <source>
        <dbReference type="EMBL" id="OCT85675.1"/>
    </source>
</evidence>
<evidence type="ECO:0000256" key="17">
    <source>
        <dbReference type="ARBA" id="ARBA00075493"/>
    </source>
</evidence>
<dbReference type="InterPro" id="IPR034535">
    <property type="entry name" value="RBM15B_RRM2"/>
</dbReference>
<dbReference type="Proteomes" id="UP000694892">
    <property type="component" value="Chromosome 4L"/>
</dbReference>
<feature type="domain" description="RRM" evidence="20">
    <location>
        <begin position="277"/>
        <end position="354"/>
    </location>
</feature>
<dbReference type="CDD" id="cd12554">
    <property type="entry name" value="RRM1_RBM15B"/>
    <property type="match status" value="1"/>
</dbReference>
<keyword evidence="9" id="KW-0832">Ubl conjugation</keyword>
<name>A0A974D6T8_XENLA</name>
<evidence type="ECO:0000256" key="15">
    <source>
        <dbReference type="ARBA" id="ARBA00062010"/>
    </source>
</evidence>
<dbReference type="FunFam" id="3.30.70.330:FF:000360">
    <property type="entry name" value="RNA-binding motif protein 15B"/>
    <property type="match status" value="1"/>
</dbReference>
<evidence type="ECO:0000256" key="9">
    <source>
        <dbReference type="ARBA" id="ARBA00022843"/>
    </source>
</evidence>
<feature type="domain" description="SPOC" evidence="21">
    <location>
        <begin position="612"/>
        <end position="789"/>
    </location>
</feature>
<accession>A0A974D6T8</accession>
<dbReference type="InterPro" id="IPR000504">
    <property type="entry name" value="RRM_dom"/>
</dbReference>
<feature type="compositionally biased region" description="Basic and acidic residues" evidence="19">
    <location>
        <begin position="41"/>
        <end position="51"/>
    </location>
</feature>
<dbReference type="InterPro" id="IPR012677">
    <property type="entry name" value="Nucleotide-bd_a/b_plait_sf"/>
</dbReference>
<evidence type="ECO:0000256" key="5">
    <source>
        <dbReference type="ARBA" id="ARBA00022499"/>
    </source>
</evidence>
<dbReference type="PANTHER" id="PTHR23189">
    <property type="entry name" value="RNA RECOGNITION MOTIF-CONTAINING"/>
    <property type="match status" value="1"/>
</dbReference>
<dbReference type="GO" id="GO:0003723">
    <property type="term" value="F:RNA binding"/>
    <property type="evidence" value="ECO:0007669"/>
    <property type="project" value="UniProtKB-UniRule"/>
</dbReference>
<evidence type="ECO:0000256" key="3">
    <source>
        <dbReference type="ARBA" id="ARBA00004642"/>
    </source>
</evidence>
<keyword evidence="13" id="KW-0508">mRNA splicing</keyword>
<evidence type="ECO:0000256" key="12">
    <source>
        <dbReference type="ARBA" id="ARBA00023163"/>
    </source>
</evidence>
<dbReference type="FunFam" id="2.40.290.10:FF:000003">
    <property type="entry name" value="RNA-binding motif protein 15"/>
    <property type="match status" value="1"/>
</dbReference>
<dbReference type="OMA" id="SQAACTQ"/>
<evidence type="ECO:0000256" key="8">
    <source>
        <dbReference type="ARBA" id="ARBA00022737"/>
    </source>
</evidence>
<keyword evidence="7" id="KW-0507">mRNA processing</keyword>
<evidence type="ECO:0000256" key="13">
    <source>
        <dbReference type="ARBA" id="ARBA00023187"/>
    </source>
</evidence>
<organism evidence="22 23">
    <name type="scientific">Xenopus laevis</name>
    <name type="common">African clawed frog</name>
    <dbReference type="NCBI Taxonomy" id="8355"/>
    <lineage>
        <taxon>Eukaryota</taxon>
        <taxon>Metazoa</taxon>
        <taxon>Chordata</taxon>
        <taxon>Craniata</taxon>
        <taxon>Vertebrata</taxon>
        <taxon>Euteleostomi</taxon>
        <taxon>Amphibia</taxon>
        <taxon>Batrachia</taxon>
        <taxon>Anura</taxon>
        <taxon>Pipoidea</taxon>
        <taxon>Pipidae</taxon>
        <taxon>Xenopodinae</taxon>
        <taxon>Xenopus</taxon>
        <taxon>Xenopus</taxon>
    </lineage>
</organism>
<evidence type="ECO:0000256" key="18">
    <source>
        <dbReference type="PROSITE-ProRule" id="PRU00176"/>
    </source>
</evidence>
<dbReference type="InterPro" id="IPR035979">
    <property type="entry name" value="RBD_domain_sf"/>
</dbReference>
<dbReference type="PROSITE" id="PS50102">
    <property type="entry name" value="RRM"/>
    <property type="match status" value="2"/>
</dbReference>
<dbReference type="InterPro" id="IPR010912">
    <property type="entry name" value="SPOC_met"/>
</dbReference>
<evidence type="ECO:0000256" key="14">
    <source>
        <dbReference type="ARBA" id="ARBA00023242"/>
    </source>
</evidence>
<gene>
    <name evidence="22" type="ORF">XELAEV_18023846mg</name>
</gene>
<dbReference type="EMBL" id="CM004472">
    <property type="protein sequence ID" value="OCT85675.1"/>
    <property type="molecule type" value="Genomic_DNA"/>
</dbReference>
<feature type="region of interest" description="Disordered" evidence="19">
    <location>
        <begin position="498"/>
        <end position="618"/>
    </location>
</feature>
<dbReference type="CDD" id="cd12558">
    <property type="entry name" value="RRM3_RBM15B"/>
    <property type="match status" value="1"/>
</dbReference>
<dbReference type="InterPro" id="IPR012921">
    <property type="entry name" value="SPOC_C"/>
</dbReference>
<dbReference type="FunFam" id="3.30.70.330:FF:000195">
    <property type="entry name" value="RNA binding motif protein 15"/>
    <property type="match status" value="1"/>
</dbReference>
<dbReference type="AlphaFoldDB" id="A0A974D6T8"/>
<dbReference type="Gene3D" id="3.30.70.330">
    <property type="match status" value="3"/>
</dbReference>
<evidence type="ECO:0000256" key="10">
    <source>
        <dbReference type="ARBA" id="ARBA00022884"/>
    </source>
</evidence>
<evidence type="ECO:0000256" key="7">
    <source>
        <dbReference type="ARBA" id="ARBA00022664"/>
    </source>
</evidence>
<dbReference type="InterPro" id="IPR034475">
    <property type="entry name" value="RBM15B_RRM1"/>
</dbReference>
<keyword evidence="12" id="KW-0804">Transcription</keyword>
<keyword evidence="14" id="KW-0539">Nucleus</keyword>
<feature type="compositionally biased region" description="Basic and acidic residues" evidence="19">
    <location>
        <begin position="540"/>
        <end position="565"/>
    </location>
</feature>
<evidence type="ECO:0000256" key="6">
    <source>
        <dbReference type="ARBA" id="ARBA00022553"/>
    </source>
</evidence>
<dbReference type="CDD" id="cd12556">
    <property type="entry name" value="RRM2_RBM15B"/>
    <property type="match status" value="1"/>
</dbReference>
<feature type="compositionally biased region" description="Gly residues" evidence="19">
    <location>
        <begin position="518"/>
        <end position="528"/>
    </location>
</feature>
<keyword evidence="10 18" id="KW-0694">RNA-binding</keyword>
<dbReference type="SUPFAM" id="SSF100939">
    <property type="entry name" value="SPOC domain-like"/>
    <property type="match status" value="1"/>
</dbReference>
<keyword evidence="8" id="KW-0677">Repeat</keyword>
<dbReference type="CDD" id="cd21550">
    <property type="entry name" value="SPOC_RBM15B"/>
    <property type="match status" value="1"/>
</dbReference>
<comment type="subcellular location">
    <subcellularLocation>
        <location evidence="1">Nucleus envelope</location>
    </subcellularLocation>
    <subcellularLocation>
        <location evidence="2">Nucleus speckle</location>
    </subcellularLocation>
    <subcellularLocation>
        <location evidence="3">Nucleus</location>
        <location evidence="3">Nucleoplasm</location>
    </subcellularLocation>
</comment>
<keyword evidence="5" id="KW-1017">Isopeptide bond</keyword>
<dbReference type="GO" id="GO:0008380">
    <property type="term" value="P:RNA splicing"/>
    <property type="evidence" value="ECO:0007669"/>
    <property type="project" value="UniProtKB-KW"/>
</dbReference>
<evidence type="ECO:0000313" key="23">
    <source>
        <dbReference type="Proteomes" id="UP000694892"/>
    </source>
</evidence>
<feature type="region of interest" description="Disordered" evidence="19">
    <location>
        <begin position="194"/>
        <end position="221"/>
    </location>
</feature>
<evidence type="ECO:0000259" key="21">
    <source>
        <dbReference type="PROSITE" id="PS50917"/>
    </source>
</evidence>
<dbReference type="InterPro" id="IPR016194">
    <property type="entry name" value="SPOC-like_C_dom_sf"/>
</dbReference>
<dbReference type="SUPFAM" id="SSF54928">
    <property type="entry name" value="RNA-binding domain, RBD"/>
    <property type="match status" value="2"/>
</dbReference>
<feature type="region of interest" description="Disordered" evidence="19">
    <location>
        <begin position="31"/>
        <end position="110"/>
    </location>
</feature>
<dbReference type="GO" id="GO:0005635">
    <property type="term" value="C:nuclear envelope"/>
    <property type="evidence" value="ECO:0007669"/>
    <property type="project" value="UniProtKB-SubCell"/>
</dbReference>
<evidence type="ECO:0000256" key="1">
    <source>
        <dbReference type="ARBA" id="ARBA00004259"/>
    </source>
</evidence>
<evidence type="ECO:0000256" key="19">
    <source>
        <dbReference type="SAM" id="MobiDB-lite"/>
    </source>
</evidence>
<comment type="subunit">
    <text evidence="15">Component of the WMM complex, a N6-methyltransferase complex composed of a catalytic subcomplex, named MAC, and of an associated subcomplex, named MACOM. The MAC subcomplex is composed of METTL3 and METTL14. The MACOM subcomplex is composed of WTAP, ZC3H13, CBLL1/HAKAI, VIRMA, and, in some cases of RBM15 (RBM15 or RBM15B). May interact with NCOR2. Interacts with NXF1, the interaction is required to promote mRNA export.</text>
</comment>
<dbReference type="GO" id="GO:0016607">
    <property type="term" value="C:nuclear speck"/>
    <property type="evidence" value="ECO:0007669"/>
    <property type="project" value="UniProtKB-SubCell"/>
</dbReference>
<evidence type="ECO:0000256" key="11">
    <source>
        <dbReference type="ARBA" id="ARBA00023015"/>
    </source>
</evidence>
<comment type="similarity">
    <text evidence="4">Belongs to the RRM Spen family.</text>
</comment>
<evidence type="ECO:0000256" key="2">
    <source>
        <dbReference type="ARBA" id="ARBA00004324"/>
    </source>
</evidence>
<dbReference type="PROSITE" id="PS50917">
    <property type="entry name" value="SPOC"/>
    <property type="match status" value="1"/>
</dbReference>
<keyword evidence="6" id="KW-0597">Phosphoprotein</keyword>
<evidence type="ECO:0000256" key="4">
    <source>
        <dbReference type="ARBA" id="ARBA00005387"/>
    </source>
</evidence>
<evidence type="ECO:0000256" key="16">
    <source>
        <dbReference type="ARBA" id="ARBA00068019"/>
    </source>
</evidence>
<evidence type="ECO:0000259" key="20">
    <source>
        <dbReference type="PROSITE" id="PS50102"/>
    </source>
</evidence>
<feature type="compositionally biased region" description="Low complexity" evidence="19">
    <location>
        <begin position="207"/>
        <end position="221"/>
    </location>
</feature>
<sequence>MDVNFTLYSAQPIACTGWRLHSKRASPACGDRAASALQREVSMKRQGERGEQSPGRAKRARERREEAGGAHHKSSGRRERPNQAGASSSSSSSRRPRDPPPRPLLLTAPAEAPGLEYKTLLISNLGSALPDPLLEDWLFRHFQRFGEISVKLSHTPELGRVAYINFRRPAEARQARHAKVRPVLYDRQLRVEPVFTQQPARRPEPSPLSLTSLPSYPRSTSPRHLLLPSSLTSTAASGDGYYPLYEERARGATYGMSSTSTAEDEQLAPEDDHRATRNLFIGNLDHMVTEVDLRRAFDKYGPIEEVVIKRPGRGQGAAYAFLRFQNLDMAHRAKLAMSGRLLGRNAMKIGYGKPNPSTRLWVGGLGPSTSLAALAREFDRFGSIRTVDYVKGDSFAYIQYESLDAAQAACTQMRGFALGDRRLRVDFATVSPDEAAAAASRYTPLQTTPYPLPLPYELLQSEAYSRHRTALDPDLRVRDRTPPHLLYSDRERPFVEAGWVNSERRSSGQGARSRSGDRGGGGGGGGGSKTREERRRRRSLSGDRVRSRAERSPERQRREPLERDPGTPPSPQHNHRPSSQDKPRPPTPDPPQPRRNHHPRPPEPPAERQSPGAEKGRTLPPVWCGHLVLKNSCFPTNLHFLEGDHDVPGALLKDRSSTSAGNLAQLKIAQRLRLDQPKLEEVTRKVRQGTAGGYAVLLATQAPQNEGAIPGEPGLQRRLLRNLVSYLKQKQAAGVISLPVGGSNKGRDPSGMLYAFPPCDFHQLYQKSAQRVVSKLEENMIIVLVKDSA</sequence>
<reference evidence="23" key="1">
    <citation type="journal article" date="2016" name="Nature">
        <title>Genome evolution in the allotetraploid frog Xenopus laevis.</title>
        <authorList>
            <person name="Session A.M."/>
            <person name="Uno Y."/>
            <person name="Kwon T."/>
            <person name="Chapman J.A."/>
            <person name="Toyoda A."/>
            <person name="Takahashi S."/>
            <person name="Fukui A."/>
            <person name="Hikosaka A."/>
            <person name="Suzuki A."/>
            <person name="Kondo M."/>
            <person name="van Heeringen S.J."/>
            <person name="Quigley I."/>
            <person name="Heinz S."/>
            <person name="Ogino H."/>
            <person name="Ochi H."/>
            <person name="Hellsten U."/>
            <person name="Lyons J.B."/>
            <person name="Simakov O."/>
            <person name="Putnam N."/>
            <person name="Stites J."/>
            <person name="Kuroki Y."/>
            <person name="Tanaka T."/>
            <person name="Michiue T."/>
            <person name="Watanabe M."/>
            <person name="Bogdanovic O."/>
            <person name="Lister R."/>
            <person name="Georgiou G."/>
            <person name="Paranjpe S.S."/>
            <person name="van Kruijsbergen I."/>
            <person name="Shu S."/>
            <person name="Carlson J."/>
            <person name="Kinoshita T."/>
            <person name="Ohta Y."/>
            <person name="Mawaribuchi S."/>
            <person name="Jenkins J."/>
            <person name="Grimwood J."/>
            <person name="Schmutz J."/>
            <person name="Mitros T."/>
            <person name="Mozaffari S.V."/>
            <person name="Suzuki Y."/>
            <person name="Haramoto Y."/>
            <person name="Yamamoto T.S."/>
            <person name="Takagi C."/>
            <person name="Heald R."/>
            <person name="Miller K."/>
            <person name="Haudenschild C."/>
            <person name="Kitzman J."/>
            <person name="Nakayama T."/>
            <person name="Izutsu Y."/>
            <person name="Robert J."/>
            <person name="Fortriede J."/>
            <person name="Burns K."/>
            <person name="Lotay V."/>
            <person name="Karimi K."/>
            <person name="Yasuoka Y."/>
            <person name="Dichmann D.S."/>
            <person name="Flajnik M.F."/>
            <person name="Houston D.W."/>
            <person name="Shendure J."/>
            <person name="DuPasquier L."/>
            <person name="Vize P.D."/>
            <person name="Zorn A.M."/>
            <person name="Ito M."/>
            <person name="Marcotte E.M."/>
            <person name="Wallingford J.B."/>
            <person name="Ito Y."/>
            <person name="Asashima M."/>
            <person name="Ueno N."/>
            <person name="Matsuda Y."/>
            <person name="Veenstra G.J."/>
            <person name="Fujiyama A."/>
            <person name="Harland R.M."/>
            <person name="Taira M."/>
            <person name="Rokhsar D.S."/>
        </authorList>
    </citation>
    <scope>NUCLEOTIDE SEQUENCE [LARGE SCALE GENOMIC DNA]</scope>
    <source>
        <strain evidence="23">J</strain>
    </source>
</reference>
<dbReference type="InterPro" id="IPR034536">
    <property type="entry name" value="RBM15B_RRM3"/>
</dbReference>
<keyword evidence="11" id="KW-0805">Transcription regulation</keyword>
<protein>
    <recommendedName>
        <fullName evidence="16">Putative RNA-binding protein 15B</fullName>
    </recommendedName>
    <alternativeName>
        <fullName evidence="17">RNA-binding motif protein 15B</fullName>
    </alternativeName>
</protein>
<dbReference type="SMART" id="SM00360">
    <property type="entry name" value="RRM"/>
    <property type="match status" value="3"/>
</dbReference>
<dbReference type="Gene3D" id="2.40.290.10">
    <property type="match status" value="1"/>
</dbReference>
<dbReference type="GO" id="GO:0006397">
    <property type="term" value="P:mRNA processing"/>
    <property type="evidence" value="ECO:0007669"/>
    <property type="project" value="UniProtKB-KW"/>
</dbReference>
<feature type="domain" description="RRM" evidence="20">
    <location>
        <begin position="358"/>
        <end position="430"/>
    </location>
</feature>
<dbReference type="Pfam" id="PF07744">
    <property type="entry name" value="SPOC"/>
    <property type="match status" value="1"/>
</dbReference>